<organism evidence="9 10">
    <name type="scientific">Humitalea rosea</name>
    <dbReference type="NCBI Taxonomy" id="990373"/>
    <lineage>
        <taxon>Bacteria</taxon>
        <taxon>Pseudomonadati</taxon>
        <taxon>Pseudomonadota</taxon>
        <taxon>Alphaproteobacteria</taxon>
        <taxon>Acetobacterales</taxon>
        <taxon>Roseomonadaceae</taxon>
        <taxon>Humitalea</taxon>
    </lineage>
</organism>
<accession>A0A2W7ITS8</accession>
<dbReference type="PANTHER" id="PTHR43163:SF6">
    <property type="entry name" value="DIPEPTIDE TRANSPORT SYSTEM PERMEASE PROTEIN DPPB-RELATED"/>
    <property type="match status" value="1"/>
</dbReference>
<protein>
    <submittedName>
        <fullName evidence="9">Peptide/nickel transport system permease protein</fullName>
    </submittedName>
</protein>
<dbReference type="CDD" id="cd06261">
    <property type="entry name" value="TM_PBP2"/>
    <property type="match status" value="1"/>
</dbReference>
<feature type="transmembrane region" description="Helical" evidence="7">
    <location>
        <begin position="240"/>
        <end position="262"/>
    </location>
</feature>
<evidence type="ECO:0000256" key="2">
    <source>
        <dbReference type="ARBA" id="ARBA00022448"/>
    </source>
</evidence>
<evidence type="ECO:0000256" key="4">
    <source>
        <dbReference type="ARBA" id="ARBA00022692"/>
    </source>
</evidence>
<proteinExistence type="inferred from homology"/>
<dbReference type="PROSITE" id="PS50928">
    <property type="entry name" value="ABC_TM1"/>
    <property type="match status" value="1"/>
</dbReference>
<dbReference type="AlphaFoldDB" id="A0A2W7ITS8"/>
<dbReference type="Pfam" id="PF00528">
    <property type="entry name" value="BPD_transp_1"/>
    <property type="match status" value="1"/>
</dbReference>
<feature type="transmembrane region" description="Helical" evidence="7">
    <location>
        <begin position="9"/>
        <end position="30"/>
    </location>
</feature>
<reference evidence="9 10" key="1">
    <citation type="submission" date="2018-06" db="EMBL/GenBank/DDBJ databases">
        <title>Genomic Encyclopedia of Archaeal and Bacterial Type Strains, Phase II (KMG-II): from individual species to whole genera.</title>
        <authorList>
            <person name="Goeker M."/>
        </authorList>
    </citation>
    <scope>NUCLEOTIDE SEQUENCE [LARGE SCALE GENOMIC DNA]</scope>
    <source>
        <strain evidence="9 10">DSM 24525</strain>
    </source>
</reference>
<feature type="transmembrane region" description="Helical" evidence="7">
    <location>
        <begin position="131"/>
        <end position="160"/>
    </location>
</feature>
<comment type="subcellular location">
    <subcellularLocation>
        <location evidence="1 7">Cell membrane</location>
        <topology evidence="1 7">Multi-pass membrane protein</topology>
    </subcellularLocation>
</comment>
<comment type="caution">
    <text evidence="9">The sequence shown here is derived from an EMBL/GenBank/DDBJ whole genome shotgun (WGS) entry which is preliminary data.</text>
</comment>
<sequence>MFSYILRRLLAAIPIALGVSMVCFALVYLAPGDPIQTLLPPDADAETVDRLKRLYGLDRPLPIQYLSWLARVAVGDFGRSIATGRPVAEEIRRSLGNTVLLASVSVLIAFSIAFVMGTIAGRRAGSWIDRIVTGIAVLGVSLPNYWLGIVLVIIFAVELMALPASGMAGERFDPTSWEHLQFLVLPVFTLSMIPVGIIARTTRSAVSEVMNQEFIVTLRANGLPEWRVLRHALKNALPPVLAVMGLQFGTLMGGSILVETVFAWPGSGYLLSKAILTRDIPVLQGTILVLALIFVATNLIVDLFQSTLDPRIRRG</sequence>
<dbReference type="Pfam" id="PF19300">
    <property type="entry name" value="BPD_transp_1_N"/>
    <property type="match status" value="1"/>
</dbReference>
<evidence type="ECO:0000256" key="7">
    <source>
        <dbReference type="RuleBase" id="RU363032"/>
    </source>
</evidence>
<evidence type="ECO:0000256" key="1">
    <source>
        <dbReference type="ARBA" id="ARBA00004651"/>
    </source>
</evidence>
<keyword evidence="10" id="KW-1185">Reference proteome</keyword>
<gene>
    <name evidence="9" type="ORF">C8P66_101129</name>
</gene>
<evidence type="ECO:0000256" key="5">
    <source>
        <dbReference type="ARBA" id="ARBA00022989"/>
    </source>
</evidence>
<dbReference type="Gene3D" id="1.10.3720.10">
    <property type="entry name" value="MetI-like"/>
    <property type="match status" value="1"/>
</dbReference>
<keyword evidence="2 7" id="KW-0813">Transport</keyword>
<keyword evidence="5 7" id="KW-1133">Transmembrane helix</keyword>
<dbReference type="GO" id="GO:0005886">
    <property type="term" value="C:plasma membrane"/>
    <property type="evidence" value="ECO:0007669"/>
    <property type="project" value="UniProtKB-SubCell"/>
</dbReference>
<dbReference type="SUPFAM" id="SSF161098">
    <property type="entry name" value="MetI-like"/>
    <property type="match status" value="1"/>
</dbReference>
<feature type="domain" description="ABC transmembrane type-1" evidence="8">
    <location>
        <begin position="95"/>
        <end position="305"/>
    </location>
</feature>
<evidence type="ECO:0000313" key="10">
    <source>
        <dbReference type="Proteomes" id="UP000249688"/>
    </source>
</evidence>
<dbReference type="RefSeq" id="WP_111396208.1">
    <property type="nucleotide sequence ID" value="NZ_QKYU01000001.1"/>
</dbReference>
<evidence type="ECO:0000256" key="3">
    <source>
        <dbReference type="ARBA" id="ARBA00022475"/>
    </source>
</evidence>
<dbReference type="InterPro" id="IPR035906">
    <property type="entry name" value="MetI-like_sf"/>
</dbReference>
<dbReference type="OrthoDB" id="9807402at2"/>
<dbReference type="GO" id="GO:0071916">
    <property type="term" value="F:dipeptide transmembrane transporter activity"/>
    <property type="evidence" value="ECO:0007669"/>
    <property type="project" value="TreeGrafter"/>
</dbReference>
<dbReference type="InterPro" id="IPR045621">
    <property type="entry name" value="BPD_transp_1_N"/>
</dbReference>
<dbReference type="EMBL" id="QKYU01000001">
    <property type="protein sequence ID" value="PZW50914.1"/>
    <property type="molecule type" value="Genomic_DNA"/>
</dbReference>
<feature type="transmembrane region" description="Helical" evidence="7">
    <location>
        <begin position="282"/>
        <end position="304"/>
    </location>
</feature>
<dbReference type="Proteomes" id="UP000249688">
    <property type="component" value="Unassembled WGS sequence"/>
</dbReference>
<dbReference type="InterPro" id="IPR000515">
    <property type="entry name" value="MetI-like"/>
</dbReference>
<comment type="similarity">
    <text evidence="7">Belongs to the binding-protein-dependent transport system permease family.</text>
</comment>
<name>A0A2W7ITS8_9PROT</name>
<evidence type="ECO:0000313" key="9">
    <source>
        <dbReference type="EMBL" id="PZW50914.1"/>
    </source>
</evidence>
<feature type="transmembrane region" description="Helical" evidence="7">
    <location>
        <begin position="180"/>
        <end position="199"/>
    </location>
</feature>
<evidence type="ECO:0000256" key="6">
    <source>
        <dbReference type="ARBA" id="ARBA00023136"/>
    </source>
</evidence>
<feature type="transmembrane region" description="Helical" evidence="7">
    <location>
        <begin position="99"/>
        <end position="119"/>
    </location>
</feature>
<keyword evidence="6 7" id="KW-0472">Membrane</keyword>
<evidence type="ECO:0000259" key="8">
    <source>
        <dbReference type="PROSITE" id="PS50928"/>
    </source>
</evidence>
<dbReference type="PANTHER" id="PTHR43163">
    <property type="entry name" value="DIPEPTIDE TRANSPORT SYSTEM PERMEASE PROTEIN DPPB-RELATED"/>
    <property type="match status" value="1"/>
</dbReference>
<keyword evidence="3" id="KW-1003">Cell membrane</keyword>
<keyword evidence="4 7" id="KW-0812">Transmembrane</keyword>